<accession>A0A193QFC7</accession>
<evidence type="ECO:0000313" key="1">
    <source>
        <dbReference type="EMBL" id="CRL43874.1"/>
    </source>
</evidence>
<gene>
    <name evidence="1" type="ORF">SGGMMB4_00579</name>
</gene>
<reference evidence="1 2" key="1">
    <citation type="submission" date="2015-05" db="EMBL/GenBank/DDBJ databases">
        <authorList>
            <person name="Goodhead I."/>
        </authorList>
    </citation>
    <scope>NUCLEOTIDE SEQUENCE [LARGE SCALE GENOMIC DNA]</scope>
    <source>
        <strain evidence="2">morsitans</strain>
    </source>
</reference>
<dbReference type="Proteomes" id="UP000245838">
    <property type="component" value="Chromosome sggmmb4_Chromosome"/>
</dbReference>
<evidence type="ECO:0000313" key="2">
    <source>
        <dbReference type="Proteomes" id="UP000245838"/>
    </source>
</evidence>
<dbReference type="AlphaFoldDB" id="A0A193QFC7"/>
<protein>
    <submittedName>
        <fullName evidence="1">Uncharacterized protein</fullName>
    </submittedName>
</protein>
<name>A0A193QFC7_SODGM</name>
<dbReference type="RefSeq" id="WP_148203337.1">
    <property type="nucleotide sequence ID" value="NC_007712.1"/>
</dbReference>
<proteinExistence type="predicted"/>
<dbReference type="EMBL" id="LN854557">
    <property type="protein sequence ID" value="CRL43874.1"/>
    <property type="molecule type" value="Genomic_DNA"/>
</dbReference>
<organism evidence="1 2">
    <name type="scientific">Sodalis glossinidius (strain morsitans)</name>
    <dbReference type="NCBI Taxonomy" id="343509"/>
    <lineage>
        <taxon>Bacteria</taxon>
        <taxon>Pseudomonadati</taxon>
        <taxon>Pseudomonadota</taxon>
        <taxon>Gammaproteobacteria</taxon>
        <taxon>Enterobacterales</taxon>
        <taxon>Bruguierivoracaceae</taxon>
        <taxon>Sodalis</taxon>
    </lineage>
</organism>
<sequence>MNGHAPASGTLGLGLALCDRMAQDGELTAVQYPLACAAHNVLLSIASGAMQVPQPPLEHLARLCHMELKWQVVQPTKISEIALRELWQNFCQLAQLPAEFGTIADSGEQVDWHGCIRAFRYCPRPMTMCW</sequence>
<dbReference type="OrthoDB" id="9847539at2"/>